<evidence type="ECO:0000256" key="6">
    <source>
        <dbReference type="ARBA" id="ARBA00067332"/>
    </source>
</evidence>
<reference evidence="9 10" key="1">
    <citation type="submission" date="2016-02" db="EMBL/GenBank/DDBJ databases">
        <title>Genome sequencing of a beta-galactosidase producing bacteria Rhizobium sp. 59.</title>
        <authorList>
            <person name="Wang D."/>
            <person name="Kot W."/>
            <person name="Qin Y."/>
            <person name="Hansen L."/>
            <person name="Naqvi K."/>
            <person name="Rensing C."/>
        </authorList>
    </citation>
    <scope>NUCLEOTIDE SEQUENCE [LARGE SCALE GENOMIC DNA]</scope>
    <source>
        <strain evidence="9 10">59</strain>
    </source>
</reference>
<dbReference type="Pfam" id="PF00126">
    <property type="entry name" value="HTH_1"/>
    <property type="match status" value="1"/>
</dbReference>
<dbReference type="Gene3D" id="3.40.190.10">
    <property type="entry name" value="Periplasmic binding protein-like II"/>
    <property type="match status" value="2"/>
</dbReference>
<dbReference type="AlphaFoldDB" id="A0A657LS60"/>
<comment type="function">
    <text evidence="5">Transcriptional regulator of the ttuABCDE tartrate utilization operon.</text>
</comment>
<gene>
    <name evidence="9" type="ORF">AX760_03195</name>
</gene>
<dbReference type="PANTHER" id="PTHR30537:SF26">
    <property type="entry name" value="GLYCINE CLEAVAGE SYSTEM TRANSCRIPTIONAL ACTIVATOR"/>
    <property type="match status" value="1"/>
</dbReference>
<evidence type="ECO:0000256" key="4">
    <source>
        <dbReference type="ARBA" id="ARBA00023163"/>
    </source>
</evidence>
<dbReference type="PRINTS" id="PR00039">
    <property type="entry name" value="HTHLYSR"/>
</dbReference>
<evidence type="ECO:0000256" key="2">
    <source>
        <dbReference type="ARBA" id="ARBA00023015"/>
    </source>
</evidence>
<accession>A0A657LS60</accession>
<dbReference type="Gene3D" id="1.10.10.10">
    <property type="entry name" value="Winged helix-like DNA-binding domain superfamily/Winged helix DNA-binding domain"/>
    <property type="match status" value="1"/>
</dbReference>
<comment type="caution">
    <text evidence="9">The sequence shown here is derived from an EMBL/GenBank/DDBJ whole genome shotgun (WGS) entry which is preliminary data.</text>
</comment>
<dbReference type="CDD" id="cd08432">
    <property type="entry name" value="PBP2_GcdR_TrpI_HvrB_AmpR_like"/>
    <property type="match status" value="1"/>
</dbReference>
<name>A0A657LS60_9HYPH</name>
<dbReference type="SUPFAM" id="SSF53850">
    <property type="entry name" value="Periplasmic binding protein-like II"/>
    <property type="match status" value="1"/>
</dbReference>
<dbReference type="GO" id="GO:0043565">
    <property type="term" value="F:sequence-specific DNA binding"/>
    <property type="evidence" value="ECO:0007669"/>
    <property type="project" value="TreeGrafter"/>
</dbReference>
<dbReference type="InterPro" id="IPR058163">
    <property type="entry name" value="LysR-type_TF_proteobact-type"/>
</dbReference>
<keyword evidence="3" id="KW-0238">DNA-binding</keyword>
<evidence type="ECO:0000259" key="8">
    <source>
        <dbReference type="PROSITE" id="PS50931"/>
    </source>
</evidence>
<organism evidence="9 10">
    <name type="scientific">Pararhizobium antarcticum</name>
    <dbReference type="NCBI Taxonomy" id="1798805"/>
    <lineage>
        <taxon>Bacteria</taxon>
        <taxon>Pseudomonadati</taxon>
        <taxon>Pseudomonadota</taxon>
        <taxon>Alphaproteobacteria</taxon>
        <taxon>Hyphomicrobiales</taxon>
        <taxon>Rhizobiaceae</taxon>
        <taxon>Rhizobium/Agrobacterium group</taxon>
        <taxon>Pararhizobium</taxon>
    </lineage>
</organism>
<dbReference type="InterPro" id="IPR036390">
    <property type="entry name" value="WH_DNA-bd_sf"/>
</dbReference>
<dbReference type="InterPro" id="IPR000847">
    <property type="entry name" value="LysR_HTH_N"/>
</dbReference>
<protein>
    <recommendedName>
        <fullName evidence="6">HTH-type transcriptional regulator TtuA</fullName>
    </recommendedName>
    <alternativeName>
        <fullName evidence="7">Tartrate utilization transcriptional regulator</fullName>
    </alternativeName>
</protein>
<dbReference type="GO" id="GO:0003700">
    <property type="term" value="F:DNA-binding transcription factor activity"/>
    <property type="evidence" value="ECO:0007669"/>
    <property type="project" value="InterPro"/>
</dbReference>
<feature type="domain" description="HTH lysR-type" evidence="8">
    <location>
        <begin position="14"/>
        <end position="71"/>
    </location>
</feature>
<dbReference type="InterPro" id="IPR036388">
    <property type="entry name" value="WH-like_DNA-bd_sf"/>
</dbReference>
<evidence type="ECO:0000256" key="3">
    <source>
        <dbReference type="ARBA" id="ARBA00023125"/>
    </source>
</evidence>
<evidence type="ECO:0000256" key="1">
    <source>
        <dbReference type="ARBA" id="ARBA00009437"/>
    </source>
</evidence>
<keyword evidence="4" id="KW-0804">Transcription</keyword>
<dbReference type="FunFam" id="1.10.10.10:FF:000001">
    <property type="entry name" value="LysR family transcriptional regulator"/>
    <property type="match status" value="1"/>
</dbReference>
<proteinExistence type="inferred from homology"/>
<dbReference type="EMBL" id="LSRP01000085">
    <property type="protein sequence ID" value="OJF96879.1"/>
    <property type="molecule type" value="Genomic_DNA"/>
</dbReference>
<dbReference type="Pfam" id="PF03466">
    <property type="entry name" value="LysR_substrate"/>
    <property type="match status" value="1"/>
</dbReference>
<keyword evidence="10" id="KW-1185">Reference proteome</keyword>
<keyword evidence="2" id="KW-0805">Transcription regulation</keyword>
<dbReference type="Proteomes" id="UP000182661">
    <property type="component" value="Unassembled WGS sequence"/>
</dbReference>
<dbReference type="OrthoDB" id="9793571at2"/>
<sequence>MHQEYLSMKMSRQMPLNALRVFEAAARLGSFTKAGDELGMTQTAVSYQIKLLEEHVGEPLFLRRPRLVTLTQAGEQLAPKIAQGFGILEEAMASLRSNAGQLLHIDSTATFAQQWLTRTLGSFQLKHPNIAVRLTTSPLIIDFVSTRADVAIRFGTGGWAGLRAHRIMRLDFTPMLSPKLAAAVGGINEPADLLKLSIISAADPWWKQWFTAAGIENPGLERFPPNELGTQSFDAAMAIAGQGVAIVNPKHFQDEIASGQLFQPFPLTCNDGRDYWLVYPEGRRNTPKIRDFRNWLLEELAPLCE</sequence>
<dbReference type="InterPro" id="IPR005119">
    <property type="entry name" value="LysR_subst-bd"/>
</dbReference>
<evidence type="ECO:0000313" key="10">
    <source>
        <dbReference type="Proteomes" id="UP000182661"/>
    </source>
</evidence>
<evidence type="ECO:0000313" key="9">
    <source>
        <dbReference type="EMBL" id="OJF96879.1"/>
    </source>
</evidence>
<evidence type="ECO:0000256" key="7">
    <source>
        <dbReference type="ARBA" id="ARBA00083243"/>
    </source>
</evidence>
<comment type="similarity">
    <text evidence="1">Belongs to the LysR transcriptional regulatory family.</text>
</comment>
<dbReference type="PROSITE" id="PS50931">
    <property type="entry name" value="HTH_LYSR"/>
    <property type="match status" value="1"/>
</dbReference>
<evidence type="ECO:0000256" key="5">
    <source>
        <dbReference type="ARBA" id="ARBA00054626"/>
    </source>
</evidence>
<dbReference type="SUPFAM" id="SSF46785">
    <property type="entry name" value="Winged helix' DNA-binding domain"/>
    <property type="match status" value="1"/>
</dbReference>
<dbReference type="GO" id="GO:0006351">
    <property type="term" value="P:DNA-templated transcription"/>
    <property type="evidence" value="ECO:0007669"/>
    <property type="project" value="TreeGrafter"/>
</dbReference>
<dbReference type="PANTHER" id="PTHR30537">
    <property type="entry name" value="HTH-TYPE TRANSCRIPTIONAL REGULATOR"/>
    <property type="match status" value="1"/>
</dbReference>